<dbReference type="Pfam" id="PF01522">
    <property type="entry name" value="Polysacc_deac_1"/>
    <property type="match status" value="1"/>
</dbReference>
<dbReference type="EMBL" id="JAAFYZ010000079">
    <property type="protein sequence ID" value="MBS2549690.1"/>
    <property type="molecule type" value="Genomic_DNA"/>
</dbReference>
<evidence type="ECO:0000313" key="2">
    <source>
        <dbReference type="EMBL" id="MBS2549690.1"/>
    </source>
</evidence>
<name>A0ABS5KUL3_9ACTN</name>
<gene>
    <name evidence="2" type="ORF">KGQ19_22760</name>
</gene>
<dbReference type="Proteomes" id="UP000730482">
    <property type="component" value="Unassembled WGS sequence"/>
</dbReference>
<accession>A0ABS5KUL3</accession>
<dbReference type="InterPro" id="IPR002509">
    <property type="entry name" value="NODB_dom"/>
</dbReference>
<comment type="caution">
    <text evidence="2">The sequence shown here is derived from an EMBL/GenBank/DDBJ whole genome shotgun (WGS) entry which is preliminary data.</text>
</comment>
<dbReference type="RefSeq" id="WP_212011248.1">
    <property type="nucleotide sequence ID" value="NZ_JAAFYZ010000079.1"/>
</dbReference>
<feature type="domain" description="NodB homology" evidence="1">
    <location>
        <begin position="50"/>
        <end position="275"/>
    </location>
</feature>
<dbReference type="PANTHER" id="PTHR43123:SF4">
    <property type="entry name" value="POLYSACCHARIDE DEACETYLASE"/>
    <property type="match status" value="1"/>
</dbReference>
<sequence>MSQDIELYDYRPITERAPLSWPEGKRVAFYVGLNIEHFYVDLPGTATYEGTTALTPDSLNYGWRDYGPRVGIWRQIKVFDKHGIKASALLNSDVAARYPQIIDAGVQRGWTWLGHGASNSHLFTALDRDVEQGQIREVLQTIERATGAKVRGWMGPGLIETFNTPELLAAEGVEYVLDWTNDDQPYPTNVPGLLSLPYSVELNDIGIFVSKGLTGPDFVRMVRDQVDQLAEDAADGSGRVLALALHPFITGQAFRTRYLDEALEYVVNHPAVWSTTSDAIADHYLAVPRG</sequence>
<dbReference type="PANTHER" id="PTHR43123">
    <property type="entry name" value="POLYSACCHARIDE DEACETYLASE-RELATED"/>
    <property type="match status" value="1"/>
</dbReference>
<dbReference type="PROSITE" id="PS51677">
    <property type="entry name" value="NODB"/>
    <property type="match status" value="1"/>
</dbReference>
<keyword evidence="3" id="KW-1185">Reference proteome</keyword>
<dbReference type="Gene3D" id="3.20.20.370">
    <property type="entry name" value="Glycoside hydrolase/deacetylase"/>
    <property type="match status" value="1"/>
</dbReference>
<protein>
    <submittedName>
        <fullName evidence="2">Polysaccharide deacetylase family protein</fullName>
    </submittedName>
</protein>
<dbReference type="SUPFAM" id="SSF88713">
    <property type="entry name" value="Glycoside hydrolase/deacetylase"/>
    <property type="match status" value="1"/>
</dbReference>
<dbReference type="InterPro" id="IPR011330">
    <property type="entry name" value="Glyco_hydro/deAcase_b/a-brl"/>
</dbReference>
<reference evidence="2 3" key="1">
    <citation type="submission" date="2020-02" db="EMBL/GenBank/DDBJ databases">
        <title>Acidophilic actinobacteria isolated from forest soil.</title>
        <authorList>
            <person name="Golinska P."/>
        </authorList>
    </citation>
    <scope>NUCLEOTIDE SEQUENCE [LARGE SCALE GENOMIC DNA]</scope>
    <source>
        <strain evidence="2 3">NL8</strain>
    </source>
</reference>
<organism evidence="2 3">
    <name type="scientific">Catenulispora pinistramenti</name>
    <dbReference type="NCBI Taxonomy" id="2705254"/>
    <lineage>
        <taxon>Bacteria</taxon>
        <taxon>Bacillati</taxon>
        <taxon>Actinomycetota</taxon>
        <taxon>Actinomycetes</taxon>
        <taxon>Catenulisporales</taxon>
        <taxon>Catenulisporaceae</taxon>
        <taxon>Catenulispora</taxon>
    </lineage>
</organism>
<evidence type="ECO:0000313" key="3">
    <source>
        <dbReference type="Proteomes" id="UP000730482"/>
    </source>
</evidence>
<proteinExistence type="predicted"/>
<dbReference type="CDD" id="cd10979">
    <property type="entry name" value="CE4_PuuE_like"/>
    <property type="match status" value="1"/>
</dbReference>
<evidence type="ECO:0000259" key="1">
    <source>
        <dbReference type="PROSITE" id="PS51677"/>
    </source>
</evidence>